<feature type="compositionally biased region" description="Polar residues" evidence="1">
    <location>
        <begin position="14"/>
        <end position="28"/>
    </location>
</feature>
<evidence type="ECO:0000256" key="1">
    <source>
        <dbReference type="SAM" id="MobiDB-lite"/>
    </source>
</evidence>
<evidence type="ECO:0000313" key="3">
    <source>
        <dbReference type="RefSeq" id="XP_026677728.1"/>
    </source>
</evidence>
<organism evidence="2 3">
    <name type="scientific">Diaphorina citri</name>
    <name type="common">Asian citrus psyllid</name>
    <dbReference type="NCBI Taxonomy" id="121845"/>
    <lineage>
        <taxon>Eukaryota</taxon>
        <taxon>Metazoa</taxon>
        <taxon>Ecdysozoa</taxon>
        <taxon>Arthropoda</taxon>
        <taxon>Hexapoda</taxon>
        <taxon>Insecta</taxon>
        <taxon>Pterygota</taxon>
        <taxon>Neoptera</taxon>
        <taxon>Paraneoptera</taxon>
        <taxon>Hemiptera</taxon>
        <taxon>Sternorrhyncha</taxon>
        <taxon>Psylloidea</taxon>
        <taxon>Psyllidae</taxon>
        <taxon>Diaphorininae</taxon>
        <taxon>Diaphorina</taxon>
    </lineage>
</organism>
<proteinExistence type="predicted"/>
<protein>
    <submittedName>
        <fullName evidence="3">Dual specificity protein kinase splA-like</fullName>
    </submittedName>
</protein>
<evidence type="ECO:0000313" key="2">
    <source>
        <dbReference type="Proteomes" id="UP000079169"/>
    </source>
</evidence>
<gene>
    <name evidence="3" type="primary">LOC108252107</name>
</gene>
<feature type="compositionally biased region" description="Basic and acidic residues" evidence="1">
    <location>
        <begin position="1"/>
        <end position="10"/>
    </location>
</feature>
<dbReference type="RefSeq" id="XP_026677728.1">
    <property type="nucleotide sequence ID" value="XM_026821927.1"/>
</dbReference>
<feature type="compositionally biased region" description="Low complexity" evidence="1">
    <location>
        <begin position="77"/>
        <end position="87"/>
    </location>
</feature>
<feature type="compositionally biased region" description="Polar residues" evidence="1">
    <location>
        <begin position="88"/>
        <end position="101"/>
    </location>
</feature>
<accession>A0A3Q0ISW7</accession>
<name>A0A3Q0ISW7_DIACI</name>
<sequence>MDNDKHDLRLKVPTSLSLIGPSSGNSTPGPEPLSATGCTSDMISLNSSPSSAWSSLPMGPPSHHHMQHRTSPPPPLSILNPLSPNSNYHHNSSFMSSTQARSHPGHNPYISWY</sequence>
<dbReference type="PaxDb" id="121845-A0A3Q0ISW7"/>
<feature type="compositionally biased region" description="Low complexity" evidence="1">
    <location>
        <begin position="44"/>
        <end position="55"/>
    </location>
</feature>
<keyword evidence="2" id="KW-1185">Reference proteome</keyword>
<dbReference type="Proteomes" id="UP000079169">
    <property type="component" value="Unplaced"/>
</dbReference>
<dbReference type="KEGG" id="dci:108252107"/>
<feature type="region of interest" description="Disordered" evidence="1">
    <location>
        <begin position="1"/>
        <end position="113"/>
    </location>
</feature>
<dbReference type="GeneID" id="108252107"/>
<reference evidence="3" key="1">
    <citation type="submission" date="2025-08" db="UniProtKB">
        <authorList>
            <consortium name="RefSeq"/>
        </authorList>
    </citation>
    <scope>IDENTIFICATION</scope>
</reference>
<dbReference type="AlphaFoldDB" id="A0A3Q0ISW7"/>